<evidence type="ECO:0000313" key="2">
    <source>
        <dbReference type="Proteomes" id="UP000717328"/>
    </source>
</evidence>
<name>A0A9P7GLI5_9AGAR</name>
<proteinExistence type="predicted"/>
<reference evidence="1" key="1">
    <citation type="submission" date="2021-02" db="EMBL/GenBank/DDBJ databases">
        <authorList>
            <person name="Nieuwenhuis M."/>
            <person name="Van De Peppel L.J.J."/>
        </authorList>
    </citation>
    <scope>NUCLEOTIDE SEQUENCE</scope>
    <source>
        <strain evidence="1">D49</strain>
    </source>
</reference>
<dbReference type="Proteomes" id="UP000717328">
    <property type="component" value="Unassembled WGS sequence"/>
</dbReference>
<dbReference type="EMBL" id="JABCKI010000091">
    <property type="protein sequence ID" value="KAG5652869.1"/>
    <property type="molecule type" value="Genomic_DNA"/>
</dbReference>
<protein>
    <submittedName>
        <fullName evidence="1">Uncharacterized protein</fullName>
    </submittedName>
</protein>
<sequence length="238" mass="26956">MSFDEAYINGTFFRPMHHFRTDPATGQLKKFEYDGGKWTNTHLMELIWTSKDVSCYLGTYEMSLAKVLSAVEFSELPQKEGTIKPDNKALKVKITPSRPDSIFDVNNPGRGFEIYPAQEITRKGRLTRTVVWKKPREIILAISANEKMWRCCHLGTFKAGAQRAFTASEFVNLPTDIKQAVYMSTIQHKDTVPDELVIAGVKEKYASGEYTAMRVDFKRIGLNVGVQRHLESVAAGRV</sequence>
<organism evidence="1 2">
    <name type="scientific">Sphagnurus paluster</name>
    <dbReference type="NCBI Taxonomy" id="117069"/>
    <lineage>
        <taxon>Eukaryota</taxon>
        <taxon>Fungi</taxon>
        <taxon>Dikarya</taxon>
        <taxon>Basidiomycota</taxon>
        <taxon>Agaricomycotina</taxon>
        <taxon>Agaricomycetes</taxon>
        <taxon>Agaricomycetidae</taxon>
        <taxon>Agaricales</taxon>
        <taxon>Tricholomatineae</taxon>
        <taxon>Lyophyllaceae</taxon>
        <taxon>Sphagnurus</taxon>
    </lineage>
</organism>
<reference evidence="1" key="2">
    <citation type="submission" date="2021-10" db="EMBL/GenBank/DDBJ databases">
        <title>Phylogenomics reveals ancestral predisposition of the termite-cultivated fungus Termitomyces towards a domesticated lifestyle.</title>
        <authorList>
            <person name="Auxier B."/>
            <person name="Grum-Grzhimaylo A."/>
            <person name="Cardenas M.E."/>
            <person name="Lodge J.D."/>
            <person name="Laessoe T."/>
            <person name="Pedersen O."/>
            <person name="Smith M.E."/>
            <person name="Kuyper T.W."/>
            <person name="Franco-Molano E.A."/>
            <person name="Baroni T.J."/>
            <person name="Aanen D.K."/>
        </authorList>
    </citation>
    <scope>NUCLEOTIDE SEQUENCE</scope>
    <source>
        <strain evidence="1">D49</strain>
    </source>
</reference>
<keyword evidence="2" id="KW-1185">Reference proteome</keyword>
<gene>
    <name evidence="1" type="ORF">H0H81_003299</name>
</gene>
<accession>A0A9P7GLI5</accession>
<dbReference type="AlphaFoldDB" id="A0A9P7GLI5"/>
<evidence type="ECO:0000313" key="1">
    <source>
        <dbReference type="EMBL" id="KAG5652869.1"/>
    </source>
</evidence>
<comment type="caution">
    <text evidence="1">The sequence shown here is derived from an EMBL/GenBank/DDBJ whole genome shotgun (WGS) entry which is preliminary data.</text>
</comment>